<dbReference type="EMBL" id="CADCTI010000316">
    <property type="protein sequence ID" value="CAA9282528.1"/>
    <property type="molecule type" value="Genomic_DNA"/>
</dbReference>
<dbReference type="InterPro" id="IPR001647">
    <property type="entry name" value="HTH_TetR"/>
</dbReference>
<dbReference type="InterPro" id="IPR009057">
    <property type="entry name" value="Homeodomain-like_sf"/>
</dbReference>
<protein>
    <submittedName>
        <fullName evidence="4">Transcriptional regulator, AcrR family</fullName>
    </submittedName>
</protein>
<dbReference type="InterPro" id="IPR050109">
    <property type="entry name" value="HTH-type_TetR-like_transc_reg"/>
</dbReference>
<reference evidence="4" key="1">
    <citation type="submission" date="2020-02" db="EMBL/GenBank/DDBJ databases">
        <authorList>
            <person name="Meier V. D."/>
        </authorList>
    </citation>
    <scope>NUCLEOTIDE SEQUENCE</scope>
    <source>
        <strain evidence="4">AVDCRST_MAG57</strain>
    </source>
</reference>
<dbReference type="Gene3D" id="1.10.357.10">
    <property type="entry name" value="Tetracycline Repressor, domain 2"/>
    <property type="match status" value="1"/>
</dbReference>
<gene>
    <name evidence="4" type="ORF">AVDCRST_MAG57-3949</name>
</gene>
<evidence type="ECO:0000256" key="2">
    <source>
        <dbReference type="PROSITE-ProRule" id="PRU00335"/>
    </source>
</evidence>
<dbReference type="Pfam" id="PF00440">
    <property type="entry name" value="TetR_N"/>
    <property type="match status" value="1"/>
</dbReference>
<evidence type="ECO:0000259" key="3">
    <source>
        <dbReference type="PROSITE" id="PS50977"/>
    </source>
</evidence>
<name>A0A6J4JMP0_9ACTN</name>
<feature type="DNA-binding region" description="H-T-H motif" evidence="2">
    <location>
        <begin position="44"/>
        <end position="63"/>
    </location>
</feature>
<proteinExistence type="predicted"/>
<evidence type="ECO:0000313" key="4">
    <source>
        <dbReference type="EMBL" id="CAA9282528.1"/>
    </source>
</evidence>
<dbReference type="GO" id="GO:0003700">
    <property type="term" value="F:DNA-binding transcription factor activity"/>
    <property type="evidence" value="ECO:0007669"/>
    <property type="project" value="TreeGrafter"/>
</dbReference>
<dbReference type="SUPFAM" id="SSF46689">
    <property type="entry name" value="Homeodomain-like"/>
    <property type="match status" value="1"/>
</dbReference>
<sequence>MARASDALPAVGWQSQRQAAARNETAILDAARKLVAAGGGDRIDVRQIAAEAGVGVGTIYRRFGDKAGVLAALVGEDERVLQDALIGGDPPLGPGAPAPERLEAFLRALCRLTADHADSLAAAQATAADGRYAFGSYEAWRLHARVLIADIDPRLDADWLADLVIAPLSPALYRRQRDQRGMTPSRIEANVVDCARRVTRI</sequence>
<accession>A0A6J4JMP0</accession>
<evidence type="ECO:0000256" key="1">
    <source>
        <dbReference type="ARBA" id="ARBA00023125"/>
    </source>
</evidence>
<dbReference type="PANTHER" id="PTHR30055:SF209">
    <property type="entry name" value="POSSIBLE TRANSCRIPTIONAL REGULATORY PROTEIN (PROBABLY TETR-FAMILY)"/>
    <property type="match status" value="1"/>
</dbReference>
<organism evidence="4">
    <name type="scientific">uncultured Blastococcus sp</name>
    <dbReference type="NCBI Taxonomy" id="217144"/>
    <lineage>
        <taxon>Bacteria</taxon>
        <taxon>Bacillati</taxon>
        <taxon>Actinomycetota</taxon>
        <taxon>Actinomycetes</taxon>
        <taxon>Geodermatophilales</taxon>
        <taxon>Geodermatophilaceae</taxon>
        <taxon>Blastococcus</taxon>
        <taxon>environmental samples</taxon>
    </lineage>
</organism>
<keyword evidence="1 2" id="KW-0238">DNA-binding</keyword>
<dbReference type="GO" id="GO:0000976">
    <property type="term" value="F:transcription cis-regulatory region binding"/>
    <property type="evidence" value="ECO:0007669"/>
    <property type="project" value="TreeGrafter"/>
</dbReference>
<dbReference type="PANTHER" id="PTHR30055">
    <property type="entry name" value="HTH-TYPE TRANSCRIPTIONAL REGULATOR RUTR"/>
    <property type="match status" value="1"/>
</dbReference>
<feature type="domain" description="HTH tetR-type" evidence="3">
    <location>
        <begin position="21"/>
        <end position="81"/>
    </location>
</feature>
<dbReference type="PROSITE" id="PS50977">
    <property type="entry name" value="HTH_TETR_2"/>
    <property type="match status" value="1"/>
</dbReference>
<dbReference type="AlphaFoldDB" id="A0A6J4JMP0"/>
<dbReference type="PRINTS" id="PR00455">
    <property type="entry name" value="HTHTETR"/>
</dbReference>